<evidence type="ECO:0000256" key="1">
    <source>
        <dbReference type="SAM" id="SignalP"/>
    </source>
</evidence>
<accession>A0A0D0AE41</accession>
<evidence type="ECO:0000313" key="3">
    <source>
        <dbReference type="Proteomes" id="UP000054485"/>
    </source>
</evidence>
<feature type="chain" id="PRO_5002206768" evidence="1">
    <location>
        <begin position="19"/>
        <end position="115"/>
    </location>
</feature>
<dbReference type="EMBL" id="KN835137">
    <property type="protein sequence ID" value="KIK48485.1"/>
    <property type="molecule type" value="Genomic_DNA"/>
</dbReference>
<dbReference type="AlphaFoldDB" id="A0A0D0AE41"/>
<feature type="signal peptide" evidence="1">
    <location>
        <begin position="1"/>
        <end position="18"/>
    </location>
</feature>
<keyword evidence="1" id="KW-0732">Signal</keyword>
<proteinExistence type="predicted"/>
<protein>
    <submittedName>
        <fullName evidence="2">Uncharacterized protein</fullName>
    </submittedName>
</protein>
<organism evidence="2 3">
    <name type="scientific">Suillus luteus UH-Slu-Lm8-n1</name>
    <dbReference type="NCBI Taxonomy" id="930992"/>
    <lineage>
        <taxon>Eukaryota</taxon>
        <taxon>Fungi</taxon>
        <taxon>Dikarya</taxon>
        <taxon>Basidiomycota</taxon>
        <taxon>Agaricomycotina</taxon>
        <taxon>Agaricomycetes</taxon>
        <taxon>Agaricomycetidae</taxon>
        <taxon>Boletales</taxon>
        <taxon>Suillineae</taxon>
        <taxon>Suillaceae</taxon>
        <taxon>Suillus</taxon>
    </lineage>
</organism>
<dbReference type="OrthoDB" id="2692580at2759"/>
<gene>
    <name evidence="2" type="ORF">CY34DRAFT_797965</name>
</gene>
<sequence length="115" mass="12227">MHFTALVALVVVASSVLGSSVPAPTLHSRVFPKRDSDDSAVHTLLAASVIHKRDSEVSTVNTWLAAKRSMGDVKTGSAVAHDNDSNGQDGVPVIRNFAERDICPTCVVTKRATPY</sequence>
<keyword evidence="3" id="KW-1185">Reference proteome</keyword>
<name>A0A0D0AE41_9AGAM</name>
<dbReference type="Proteomes" id="UP000054485">
    <property type="component" value="Unassembled WGS sequence"/>
</dbReference>
<reference evidence="3" key="2">
    <citation type="submission" date="2015-01" db="EMBL/GenBank/DDBJ databases">
        <title>Evolutionary Origins and Diversification of the Mycorrhizal Mutualists.</title>
        <authorList>
            <consortium name="DOE Joint Genome Institute"/>
            <consortium name="Mycorrhizal Genomics Consortium"/>
            <person name="Kohler A."/>
            <person name="Kuo A."/>
            <person name="Nagy L.G."/>
            <person name="Floudas D."/>
            <person name="Copeland A."/>
            <person name="Barry K.W."/>
            <person name="Cichocki N."/>
            <person name="Veneault-Fourrey C."/>
            <person name="LaButti K."/>
            <person name="Lindquist E.A."/>
            <person name="Lipzen A."/>
            <person name="Lundell T."/>
            <person name="Morin E."/>
            <person name="Murat C."/>
            <person name="Riley R."/>
            <person name="Ohm R."/>
            <person name="Sun H."/>
            <person name="Tunlid A."/>
            <person name="Henrissat B."/>
            <person name="Grigoriev I.V."/>
            <person name="Hibbett D.S."/>
            <person name="Martin F."/>
        </authorList>
    </citation>
    <scope>NUCLEOTIDE SEQUENCE [LARGE SCALE GENOMIC DNA]</scope>
    <source>
        <strain evidence="3">UH-Slu-Lm8-n1</strain>
    </source>
</reference>
<evidence type="ECO:0000313" key="2">
    <source>
        <dbReference type="EMBL" id="KIK48485.1"/>
    </source>
</evidence>
<reference evidence="2 3" key="1">
    <citation type="submission" date="2014-04" db="EMBL/GenBank/DDBJ databases">
        <authorList>
            <consortium name="DOE Joint Genome Institute"/>
            <person name="Kuo A."/>
            <person name="Ruytinx J."/>
            <person name="Rineau F."/>
            <person name="Colpaert J."/>
            <person name="Kohler A."/>
            <person name="Nagy L.G."/>
            <person name="Floudas D."/>
            <person name="Copeland A."/>
            <person name="Barry K.W."/>
            <person name="Cichocki N."/>
            <person name="Veneault-Fourrey C."/>
            <person name="LaButti K."/>
            <person name="Lindquist E.A."/>
            <person name="Lipzen A."/>
            <person name="Lundell T."/>
            <person name="Morin E."/>
            <person name="Murat C."/>
            <person name="Sun H."/>
            <person name="Tunlid A."/>
            <person name="Henrissat B."/>
            <person name="Grigoriev I.V."/>
            <person name="Hibbett D.S."/>
            <person name="Martin F."/>
            <person name="Nordberg H.P."/>
            <person name="Cantor M.N."/>
            <person name="Hua S.X."/>
        </authorList>
    </citation>
    <scope>NUCLEOTIDE SEQUENCE [LARGE SCALE GENOMIC DNA]</scope>
    <source>
        <strain evidence="2 3">UH-Slu-Lm8-n1</strain>
    </source>
</reference>
<dbReference type="HOGENOM" id="CLU_2110579_0_0_1"/>
<dbReference type="InParanoid" id="A0A0D0AE41"/>